<feature type="compositionally biased region" description="Pro residues" evidence="4">
    <location>
        <begin position="273"/>
        <end position="285"/>
    </location>
</feature>
<feature type="region of interest" description="Disordered" evidence="4">
    <location>
        <begin position="398"/>
        <end position="458"/>
    </location>
</feature>
<dbReference type="Gene3D" id="2.30.42.10">
    <property type="match status" value="1"/>
</dbReference>
<comment type="subcellular location">
    <subcellularLocation>
        <location evidence="1">Cytoplasm</location>
    </subcellularLocation>
</comment>
<evidence type="ECO:0000256" key="4">
    <source>
        <dbReference type="SAM" id="MobiDB-lite"/>
    </source>
</evidence>
<dbReference type="PANTHER" id="PTHR24214">
    <property type="entry name" value="PDZ AND LIM DOMAIN PROTEIN ZASP"/>
    <property type="match status" value="1"/>
</dbReference>
<feature type="region of interest" description="Disordered" evidence="4">
    <location>
        <begin position="118"/>
        <end position="144"/>
    </location>
</feature>
<feature type="compositionally biased region" description="Pro residues" evidence="4">
    <location>
        <begin position="251"/>
        <end position="263"/>
    </location>
</feature>
<dbReference type="InterPro" id="IPR050604">
    <property type="entry name" value="PDZ-LIM_domain"/>
</dbReference>
<dbReference type="GO" id="GO:0031941">
    <property type="term" value="C:filamentous actin"/>
    <property type="evidence" value="ECO:0007669"/>
    <property type="project" value="TreeGrafter"/>
</dbReference>
<keyword evidence="3" id="KW-0479">Metal-binding</keyword>
<dbReference type="GO" id="GO:0061061">
    <property type="term" value="P:muscle structure development"/>
    <property type="evidence" value="ECO:0007669"/>
    <property type="project" value="TreeGrafter"/>
</dbReference>
<feature type="region of interest" description="Disordered" evidence="4">
    <location>
        <begin position="362"/>
        <end position="386"/>
    </location>
</feature>
<evidence type="ECO:0000256" key="2">
    <source>
        <dbReference type="ARBA" id="ARBA00022490"/>
    </source>
</evidence>
<proteinExistence type="predicted"/>
<dbReference type="InterPro" id="IPR036034">
    <property type="entry name" value="PDZ_sf"/>
</dbReference>
<dbReference type="WBParaSite" id="MCU_003838-RA">
    <property type="protein sequence ID" value="MCU_003838-RA"/>
    <property type="gene ID" value="MCU_003838"/>
</dbReference>
<keyword evidence="3" id="KW-0862">Zinc</keyword>
<dbReference type="AlphaFoldDB" id="A0A5K3EX68"/>
<dbReference type="GO" id="GO:0005737">
    <property type="term" value="C:cytoplasm"/>
    <property type="evidence" value="ECO:0007669"/>
    <property type="project" value="UniProtKB-SubCell"/>
</dbReference>
<feature type="domain" description="PDZ" evidence="5">
    <location>
        <begin position="4"/>
        <end position="85"/>
    </location>
</feature>
<sequence>MQTVEHVIRMRQGPPWGFRLADTFNGGLIVSQIRRQSPAEMAGLRENDVVVAINNISTRGLNRTYAINIINNADYQLDLIVQRQERRKPQMMTFFLDTSAARGQLVRQEMASRDLDITWRKEPSPPPPPPPPPPEPPRIVPADPNVTPVSFDRLMKKYDVPQAAPSFKKRTFANSAFYAGTNVFYPSVEEQIEMARRVAKSIEAPVNQGSRGAQIFEAQQQRAEKYVKEGPEPVPDPFENATAQQLEYMIPPAPPPPPAPTAPSFPSLTSSIPPAPPPPPPPPGQPRSVQEFIEKIRRFPKNTHMEISPQVCFDIAAALHTSGSRGGSMFAKRKAKAQNWEIENTGVPVPVLTAQHVEKPKLVSKLEQQHQQTYQQQHHPVLPQQQKRTSLTALGRLNEAPLRPQPPNLVPSTVSAKWQNSNPDESTNLPSANPPPTTQTVSKPTWRPVKFNIPQKAS</sequence>
<reference evidence="6" key="1">
    <citation type="submission" date="2019-11" db="UniProtKB">
        <authorList>
            <consortium name="WormBaseParasite"/>
        </authorList>
    </citation>
    <scope>IDENTIFICATION</scope>
</reference>
<feature type="region of interest" description="Disordered" evidence="4">
    <location>
        <begin position="248"/>
        <end position="288"/>
    </location>
</feature>
<dbReference type="GO" id="GO:0051371">
    <property type="term" value="F:muscle alpha-actinin binding"/>
    <property type="evidence" value="ECO:0007669"/>
    <property type="project" value="TreeGrafter"/>
</dbReference>
<accession>A0A5K3EX68</accession>
<dbReference type="SMART" id="SM00228">
    <property type="entry name" value="PDZ"/>
    <property type="match status" value="1"/>
</dbReference>
<evidence type="ECO:0000313" key="6">
    <source>
        <dbReference type="WBParaSite" id="MCU_003838-RA"/>
    </source>
</evidence>
<feature type="compositionally biased region" description="Pro residues" evidence="4">
    <location>
        <begin position="124"/>
        <end position="139"/>
    </location>
</feature>
<keyword evidence="2" id="KW-0963">Cytoplasm</keyword>
<dbReference type="InterPro" id="IPR001478">
    <property type="entry name" value="PDZ"/>
</dbReference>
<dbReference type="PROSITE" id="PS50106">
    <property type="entry name" value="PDZ"/>
    <property type="match status" value="1"/>
</dbReference>
<dbReference type="GO" id="GO:0003779">
    <property type="term" value="F:actin binding"/>
    <property type="evidence" value="ECO:0007669"/>
    <property type="project" value="TreeGrafter"/>
</dbReference>
<dbReference type="GO" id="GO:0005912">
    <property type="term" value="C:adherens junction"/>
    <property type="evidence" value="ECO:0007669"/>
    <property type="project" value="TreeGrafter"/>
</dbReference>
<dbReference type="GO" id="GO:0030036">
    <property type="term" value="P:actin cytoskeleton organization"/>
    <property type="evidence" value="ECO:0007669"/>
    <property type="project" value="TreeGrafter"/>
</dbReference>
<feature type="compositionally biased region" description="Polar residues" evidence="4">
    <location>
        <begin position="410"/>
        <end position="431"/>
    </location>
</feature>
<evidence type="ECO:0000256" key="1">
    <source>
        <dbReference type="ARBA" id="ARBA00004496"/>
    </source>
</evidence>
<evidence type="ECO:0000259" key="5">
    <source>
        <dbReference type="PROSITE" id="PS50106"/>
    </source>
</evidence>
<dbReference type="Pfam" id="PF00595">
    <property type="entry name" value="PDZ"/>
    <property type="match status" value="1"/>
</dbReference>
<keyword evidence="3" id="KW-0440">LIM domain</keyword>
<dbReference type="GO" id="GO:0001725">
    <property type="term" value="C:stress fiber"/>
    <property type="evidence" value="ECO:0007669"/>
    <property type="project" value="TreeGrafter"/>
</dbReference>
<name>A0A5K3EX68_MESCO</name>
<organism evidence="6">
    <name type="scientific">Mesocestoides corti</name>
    <name type="common">Flatworm</name>
    <dbReference type="NCBI Taxonomy" id="53468"/>
    <lineage>
        <taxon>Eukaryota</taxon>
        <taxon>Metazoa</taxon>
        <taxon>Spiralia</taxon>
        <taxon>Lophotrochozoa</taxon>
        <taxon>Platyhelminthes</taxon>
        <taxon>Cestoda</taxon>
        <taxon>Eucestoda</taxon>
        <taxon>Cyclophyllidea</taxon>
        <taxon>Mesocestoididae</taxon>
        <taxon>Mesocestoides</taxon>
    </lineage>
</organism>
<dbReference type="SUPFAM" id="SSF50156">
    <property type="entry name" value="PDZ domain-like"/>
    <property type="match status" value="1"/>
</dbReference>
<feature type="compositionally biased region" description="Low complexity" evidence="4">
    <location>
        <begin position="369"/>
        <end position="386"/>
    </location>
</feature>
<dbReference type="PANTHER" id="PTHR24214:SF38">
    <property type="entry name" value="PDZ AND LIM DOMAIN PROTEIN ZASP-RELATED"/>
    <property type="match status" value="1"/>
</dbReference>
<evidence type="ECO:0000256" key="3">
    <source>
        <dbReference type="ARBA" id="ARBA00023038"/>
    </source>
</evidence>
<protein>
    <submittedName>
        <fullName evidence="6">PDZ domain-containing protein</fullName>
    </submittedName>
</protein>